<dbReference type="InterPro" id="IPR036084">
    <property type="entry name" value="Ser_inhib-like_sf"/>
</dbReference>
<evidence type="ECO:0000256" key="3">
    <source>
        <dbReference type="ARBA" id="ARBA00022525"/>
    </source>
</evidence>
<feature type="domain" description="SUEL-type lectin" evidence="15">
    <location>
        <begin position="4015"/>
        <end position="4104"/>
    </location>
</feature>
<dbReference type="InterPro" id="IPR014853">
    <property type="entry name" value="VWF/SSPO/ZAN-like_Cys-rich_dom"/>
</dbReference>
<dbReference type="SUPFAM" id="SSF57196">
    <property type="entry name" value="EGF/Laminin"/>
    <property type="match status" value="2"/>
</dbReference>
<dbReference type="PROSITE" id="PS01186">
    <property type="entry name" value="EGF_2"/>
    <property type="match status" value="2"/>
</dbReference>
<evidence type="ECO:0000313" key="18">
    <source>
        <dbReference type="EMBL" id="KAJ8027415.1"/>
    </source>
</evidence>
<evidence type="ECO:0000259" key="14">
    <source>
        <dbReference type="PROSITE" id="PS50026"/>
    </source>
</evidence>
<dbReference type="FunFam" id="2.10.25.10:FF:000055">
    <property type="entry name" value="alpha-tectorin isoform X1"/>
    <property type="match status" value="1"/>
</dbReference>
<dbReference type="InterPro" id="IPR009030">
    <property type="entry name" value="Growth_fac_rcpt_cys_sf"/>
</dbReference>
<dbReference type="CDD" id="cd00057">
    <property type="entry name" value="FA58C"/>
    <property type="match status" value="1"/>
</dbReference>
<dbReference type="InterPro" id="IPR022041">
    <property type="entry name" value="Methyltransf_FA"/>
</dbReference>
<feature type="domain" description="SUEL-type lectin" evidence="15">
    <location>
        <begin position="3277"/>
        <end position="3366"/>
    </location>
</feature>
<evidence type="ECO:0000256" key="2">
    <source>
        <dbReference type="ARBA" id="ARBA00004613"/>
    </source>
</evidence>
<dbReference type="InterPro" id="IPR036056">
    <property type="entry name" value="Fibrinogen-like_C"/>
</dbReference>
<dbReference type="GO" id="GO:0005581">
    <property type="term" value="C:collagen trimer"/>
    <property type="evidence" value="ECO:0007669"/>
    <property type="project" value="UniProtKB-KW"/>
</dbReference>
<dbReference type="Pfam" id="PF08742">
    <property type="entry name" value="C8"/>
    <property type="match status" value="3"/>
</dbReference>
<keyword evidence="9 11" id="KW-1015">Disulfide bond</keyword>
<dbReference type="Pfam" id="PF01826">
    <property type="entry name" value="TIL"/>
    <property type="match status" value="3"/>
</dbReference>
<gene>
    <name evidence="18" type="ORF">HOLleu_32551</name>
</gene>
<dbReference type="SMART" id="SM00181">
    <property type="entry name" value="EGF"/>
    <property type="match status" value="4"/>
</dbReference>
<dbReference type="Pfam" id="PF12248">
    <property type="entry name" value="Methyltransf_FA"/>
    <property type="match status" value="1"/>
</dbReference>
<feature type="domain" description="F5/8 type C" evidence="13">
    <location>
        <begin position="2688"/>
        <end position="2834"/>
    </location>
</feature>
<feature type="domain" description="EGF-like" evidence="14">
    <location>
        <begin position="3466"/>
        <end position="3504"/>
    </location>
</feature>
<feature type="disulfide bond" evidence="11">
    <location>
        <begin position="2083"/>
        <end position="2092"/>
    </location>
</feature>
<dbReference type="PANTHER" id="PTHR46160:SF8">
    <property type="entry name" value="VWFD DOMAIN-CONTAINING PROTEIN"/>
    <property type="match status" value="1"/>
</dbReference>
<feature type="disulfide bond" evidence="11">
    <location>
        <begin position="2864"/>
        <end position="2873"/>
    </location>
</feature>
<dbReference type="Gene3D" id="2.60.120.740">
    <property type="match status" value="5"/>
</dbReference>
<dbReference type="InterPro" id="IPR052749">
    <property type="entry name" value="Alpha-tectorin"/>
</dbReference>
<feature type="disulfide bond" evidence="11">
    <location>
        <begin position="3475"/>
        <end position="3492"/>
    </location>
</feature>
<dbReference type="Pfam" id="PF12714">
    <property type="entry name" value="TILa"/>
    <property type="match status" value="2"/>
</dbReference>
<evidence type="ECO:0000256" key="1">
    <source>
        <dbReference type="ARBA" id="ARBA00004370"/>
    </source>
</evidence>
<dbReference type="GO" id="GO:0005509">
    <property type="term" value="F:calcium ion binding"/>
    <property type="evidence" value="ECO:0007669"/>
    <property type="project" value="InterPro"/>
</dbReference>
<dbReference type="InterPro" id="IPR043159">
    <property type="entry name" value="Lectin_gal-bd_sf"/>
</dbReference>
<feature type="compositionally biased region" description="Polar residues" evidence="12">
    <location>
        <begin position="141"/>
        <end position="154"/>
    </location>
</feature>
<dbReference type="GO" id="GO:0005201">
    <property type="term" value="F:extracellular matrix structural constituent"/>
    <property type="evidence" value="ECO:0007669"/>
    <property type="project" value="InterPro"/>
</dbReference>
<evidence type="ECO:0000256" key="7">
    <source>
        <dbReference type="ARBA" id="ARBA00023119"/>
    </source>
</evidence>
<dbReference type="SMART" id="SM00216">
    <property type="entry name" value="VWD"/>
    <property type="match status" value="3"/>
</dbReference>
<dbReference type="Gene3D" id="2.60.120.260">
    <property type="entry name" value="Galactose-binding domain-like"/>
    <property type="match status" value="1"/>
</dbReference>
<keyword evidence="4 11" id="KW-0245">EGF-like domain</keyword>
<evidence type="ECO:0000256" key="9">
    <source>
        <dbReference type="ARBA" id="ARBA00023157"/>
    </source>
</evidence>
<keyword evidence="3" id="KW-0964">Secreted</keyword>
<dbReference type="SUPFAM" id="SSF57567">
    <property type="entry name" value="Serine protease inhibitors"/>
    <property type="match status" value="2"/>
</dbReference>
<dbReference type="CDD" id="cd22823">
    <property type="entry name" value="Gal_Rha_Lectin"/>
    <property type="match status" value="2"/>
</dbReference>
<evidence type="ECO:0000256" key="11">
    <source>
        <dbReference type="PROSITE-ProRule" id="PRU00076"/>
    </source>
</evidence>
<dbReference type="CDD" id="cd22827">
    <property type="entry name" value="Gal_Rha_Lectin_SUL-I-like"/>
    <property type="match status" value="2"/>
</dbReference>
<sequence>MCTGVSSVNIFSPFTFSVTGNVENQEPAGNTEDRGPAGRPLSFDRNTNVQISEPKNLRGRLKGLGRKFQTTSFLLSRRRPVIPDEQEPLEEENGVTNNNIARFLNIGPRRQQQTVVLGREWVNDFRGTSVLQTKPNDRTNFRLSSNTDQQDTVGQGSGQVARGPEGVTGQPDEEQQVARGPEGVTGQPDEEQQGANQQSSGQATFNLPSVLRNRFQATLTQQNERLTGRIDVTNKRPTATFNIPTLSADRRVQSNRFFGISRQGGGRTNTLSITRTDLNQPSSPVGGFVFNNDQPNRRVFRLQGVVQSGTVNDDSSVTLPSGETINTDNTITLPDGSITRTTYRTETRFEYPDGTIVFRNGLIILSDGSIITSTVQEDGTRLLPDGSRVNFDGQRQLVDGETQQGTVKTERLIVFEDGRLVFPDGRIVSTTQENNQKGFTVPGRSSQGNVLPSGDVQIPEGEVSFNNLEVRLPNGNTRRVTLQEKHIYVFPDGRIVFRGDGTTINPDGTVTRSTIAADGTITLPDGTIITPNGQVNYPDGRTGTTTSRTERVAWIPGGRLVFPDGTTLSRPYTLTSGINFIGRTYRGEFDTDGTLILPGGERVRFDGTFELPNGESRPIAIETETSIALSDGRIVFPNGITINPNGYIFQGRVDTSGRITLPDRTVVYPSGTYILPFQQPTQGIILQEDVAVLPDGRFILSDGTVVPLRIETSRDQLSPGQFIAPRDSSEVALFILGNIDTVSPAGSDGVMLLPNGQGTVDFNNREFIMTNGNKVPIRVNAIGFVTLPDGRRVLLSNGFVLNPDGTVTAGTPQTDGTIILLDGTVIYPDGNYILPNNQGRGRAQMTRTAVAILPNGKFALVTGDVLTTSKIPAIGRVTNDGLIIFPNNMIVHPDGSVTIGNQTIQTTVMDNYFLLPDGRIILKDGRIFTNLGREQFDTAASAETGSDKSSLQTNALAKFRGRIGGSLLPVNYNKKLPLNVFSLNRGIIKGLVPQDVSTEIKVTSVNGRRVAFTKLFSIVRGTPLAPGTTGTGDNEPGPDSRVAFTTTIVAPEGRGNYVWRTLQTISNEDNLVDIMLEGGATFSLPLSVKDPSTGQVATMHVPFLLGFETRTFMERLLYEYESTQQFVLSLVTNYDGNLQSYMANNELFSIPLQIFYVNGKNILTLVMSSCTAIKDFGADSDGYYIIDPDGPNVGVKPFVTLCHMDQGLTIVEHSANDRTLVTDFFGNGQFSTNISYYNTQVDQMEALATVSTDCYQYLKYECNGASLFLGDLPLAFWESRGRQYMDSWGGVPIGLPGCKCSLNKGCKYPDQVCNCVQDNTAGTDDGVLTDRQFLPVTGIKSNDVGDGKTGYFSLGPMKCVGDTSSQHQNSIEFVKQLQGVVLKSCAEYEAANLLKSDGDSLRVIDPDGDGILAPFTVQCNTAGDTIVHHDLEEKVTIQPTDQGFRQTVNYLADPEHIRKLKMISENCVQHISVTCRKTPLWIDDVQNAWWTSLDGVKMDYWGEVPSSEEGCACGLHKDCYSGGNTRCNCDADSSVTLSDGGYMNNKQDLPVSRVEFSRVGETSDFSVGPLVCSGIRDVPKEDMDVPTLATCHQLKMSGQTHSGTYMIDPDGPNNGVDPFEVYCNMGTGVTSVTPQEANKQLIAGYEDPGTSQHRIEYGDPEVSIPQLAALVAASDTCSQTIKYECFGSVLFDPDEDHKPYAWWMNKYGQQRYTWTDHLDPTQSGCYCGVTKTCANGQEKCNCDNNDQVWRSDEGVITNKRDLPIRAVNFGDISSDLGKEMGRYTVGPLNCEGKSDSTETDDSTVPAVFETDGLDGYLYDFIIPENTYSVEFSVRAHSDACISLSPTRSGVGMMYEICLAETPTDGSATPQTRLSRSANGEPVVLLQTLNILLPNRENLFYVTFKNNIITMATVNGQEIFVYKDTDPAFDLKYLGFKTARGNPGSWRFHSFYTKDKIVCEGSQSKMSCSDGKFLDIHAANFGRTSATECPSTIDRALNQNTQCFSDFAFTKVVQDCQGKTSCNLRPVKGLYGDPCPDTAKYLHVKYSCSDSPIRKSDSLGICSRKPCENDGICKSSGQSYVCQCTGPYTGTHCEKLTRSCVAHGDVNYETFDGRAYEFQGPCTYVMTKICDSDEFQVLVKHVIDPGTPFMRGAIVVLGSHVIHMEPNVNPTAATVTQNEVTLSLPFSSDDGGFSIETHGAYYILRAPSAGLRVEWDGKQHILVSMEDTVFFGRTCGLCGNMDRLKNNELRTQQGIQVADPAEFADSWRTDPNCQECQECRNKQQPCNSVSNSREQEALQRCSILMSRQGPFAPCHRKVDPNHFFRECVNDLCRTDNQATFCSIVSEYAAACLVYQIVIFGWRDLTSCAYPSCSGVMKYQECSLACPPTCGKPEGTLQCRQSCREGCECPNGFVLEDDRCVQPDQCGCKYVDRYLKVGEEVINTGCSERVLCLEGGSLNTIPIQCGVEFNSFCGKGGDDQTFGCHCLNGYSRNEQGQCTEGQRRRSVRSVSALTRHLSRRQAEGGIVGHYTDMQRPNYDADYSTVINVGQTVYEDGVISSWTYRASNLHPFKACAWRLMKEDTYKVVGCNLIYPQIVDTQSVENVFPRSQIPVREGDMTGFIFFERSPIAYSLGVQGSNEFVIAHNRLDGNYETLQPGDCLEITQNAGRRSYSIFATVKSSNNPMPSIACSAWLGLSDGTIHNGAFSASCAANGRGPELARLDPLNDRTWMADKNDENQWIQVDFPAEETITGLIVKGDSETQSWVIRFTVQYTLDGMKFEDILQPEGIRQSFLGNSDAETQEYVYFDNEIKALQLRILPVEWNNAIALSFEVLGCKDINPCASNPCEHGGECFLANNLDGYICNCIAGRVGRNCGTELATCEVGSGPHYVTFDGSAYDFAGECEFILSQSVSDDLPRYKVVIVNVAKDNVTVVPERRDVYIDLPGVRVELEDGEVIVDGQRVALPVKTDDIYIYQSGFGVVVSSSIGLIVRWNRRKRISIEVPPDFKENVAGLCGNFNDDPKDDFKTPNGTLENLVATFGLSWAVDPSACTFCAKCMKTCDDPEKETQADCLCQVLVDNRGPFAACNRVMNPQWFFDNCLSDVCADYPNTDHFCDTLDDLAARCALIGVPAENWRHDVPKCALKCPPGLIYNACASPCTDTCGNPYASKMCDVKGFVEGCVCAEGLVLQNDMCVKPEQCGATFQGRYHPANAKFINEGCTEQCQSLAGGFVSCVTYSCDRKAKCAVQDGYYGCHCQEGSFGDGKKCTEVTGQTREVHLCEGEKFSLGCANLFINIIDAHYGRTAKSTKCATDKKLFPGQVCKSDVALYMTTLLCQGKSSCEFDVSSDVFGDPCVDITKELIVHYKCTGEQRGPTYDRDYLMEFYQEHDLSLDCGSHYLTIKSAHYGRDSCSSETAFGVVLKECQGKNSCKVMIDEKLFGNPCPEEVKKLTVTFECNEEQVTLEEVCSTHPCMDSPCVNGGECMASSNADGYICSCPVGFTGKNCESMEGVCRFSGAFKVESFDCASFHVYGDCMYTALKNCNPDGPQFEVLVQGEKFSKDLNTTWVQAVTLRALGRELTLRQNKMVRLDGRNVFTPLRLQDGAVSLGRAGKYLILNTNFGLTLKWDGHHRLQIYLASTDSIKPCGLCGNFNKDHKDDYLQRGELQACDLPTFIQSWVSETDDCEVCKTCQKEDPCSENKRNAQVASRACSIIADENGPLHACHQLVDPLPFKKACMKDMCLTLPSQELVCHMISEYVDRCLEAGGEPGPWRTEMFCPMQCPSGQRYTMCMSGCEDECGNLNAKASCPNRCYEGCECTQPDYVKQGDQCVHRKACGCTENGLYYPVEYGFVRGGCTGRCECLPGGELCCMPFACGMHAQCQIRDGESGCYCNHGYGGNGLICQIIEHPLHALVSAGQTIYMDCGDLYIQVQTAVFGGLQSTGVCTALQYPDQECPESVDAENQLIPICEGKHYCSVPAIPRRLGDICLHKYKYLQVQFACQWRPSERELFGDITVTTCQNEYLELNCRHGFVHILSANFGRTAGAEVCPHTKVRDQNCRAVSAPMLLKLKCQGKHQCEMKASVEEFGGEDPCPKTFKYLEVKYRCTQTPVLH</sequence>
<dbReference type="Gene3D" id="2.10.25.10">
    <property type="entry name" value="Laminin"/>
    <property type="match status" value="6"/>
</dbReference>
<feature type="region of interest" description="Disordered" evidence="12">
    <location>
        <begin position="130"/>
        <end position="201"/>
    </location>
</feature>
<dbReference type="CDD" id="cd00054">
    <property type="entry name" value="EGF_CA"/>
    <property type="match status" value="3"/>
</dbReference>
<dbReference type="Pfam" id="PF02140">
    <property type="entry name" value="SUEL_Lectin"/>
    <property type="match status" value="4"/>
</dbReference>
<dbReference type="InterPro" id="IPR017896">
    <property type="entry name" value="4Fe4S_Fe-S-bd"/>
</dbReference>
<feature type="domain" description="VWFD" evidence="16">
    <location>
        <begin position="3508"/>
        <end position="3683"/>
    </location>
</feature>
<evidence type="ECO:0000259" key="15">
    <source>
        <dbReference type="PROSITE" id="PS50228"/>
    </source>
</evidence>
<dbReference type="SUPFAM" id="SSF51126">
    <property type="entry name" value="Pectin lyase-like"/>
    <property type="match status" value="2"/>
</dbReference>
<keyword evidence="19" id="KW-1185">Reference proteome</keyword>
<evidence type="ECO:0000256" key="10">
    <source>
        <dbReference type="ARBA" id="ARBA00023180"/>
    </source>
</evidence>
<dbReference type="SMART" id="SM00179">
    <property type="entry name" value="EGF_CA"/>
    <property type="match status" value="3"/>
</dbReference>
<dbReference type="InterPro" id="IPR000742">
    <property type="entry name" value="EGF"/>
</dbReference>
<dbReference type="Proteomes" id="UP001152320">
    <property type="component" value="Chromosome 16"/>
</dbReference>
<dbReference type="PANTHER" id="PTHR46160">
    <property type="entry name" value="ALPHA-TECTORIN-RELATED"/>
    <property type="match status" value="1"/>
</dbReference>
<dbReference type="SUPFAM" id="SSF49785">
    <property type="entry name" value="Galactose-binding domain-like"/>
    <property type="match status" value="1"/>
</dbReference>
<dbReference type="PROSITE" id="PS50026">
    <property type="entry name" value="EGF_3"/>
    <property type="match status" value="3"/>
</dbReference>
<dbReference type="InterPro" id="IPR008979">
    <property type="entry name" value="Galactose-bd-like_sf"/>
</dbReference>
<evidence type="ECO:0000313" key="19">
    <source>
        <dbReference type="Proteomes" id="UP001152320"/>
    </source>
</evidence>
<keyword evidence="8" id="KW-0472">Membrane</keyword>
<feature type="domain" description="4Fe-4S ferredoxin-type" evidence="17">
    <location>
        <begin position="3040"/>
        <end position="3069"/>
    </location>
</feature>
<dbReference type="NCBIfam" id="NF040941">
    <property type="entry name" value="GGGWT_bact"/>
    <property type="match status" value="1"/>
</dbReference>
<feature type="disulfide bond" evidence="11">
    <location>
        <begin position="2845"/>
        <end position="2862"/>
    </location>
</feature>
<dbReference type="GO" id="GO:0016020">
    <property type="term" value="C:membrane"/>
    <property type="evidence" value="ECO:0007669"/>
    <property type="project" value="UniProtKB-SubCell"/>
</dbReference>
<dbReference type="PROSITE" id="PS50228">
    <property type="entry name" value="SUEL_LECTIN"/>
    <property type="match status" value="5"/>
</dbReference>
<dbReference type="SMART" id="SM00038">
    <property type="entry name" value="COLFI"/>
    <property type="match status" value="1"/>
</dbReference>
<dbReference type="InterPro" id="IPR000922">
    <property type="entry name" value="Lectin_gal-bd_dom"/>
</dbReference>
<dbReference type="InterPro" id="IPR025615">
    <property type="entry name" value="TILa_dom"/>
</dbReference>
<evidence type="ECO:0000256" key="6">
    <source>
        <dbReference type="ARBA" id="ARBA00022737"/>
    </source>
</evidence>
<feature type="domain" description="SUEL-type lectin" evidence="15">
    <location>
        <begin position="3392"/>
        <end position="3455"/>
    </location>
</feature>
<dbReference type="PROSITE" id="PS51233">
    <property type="entry name" value="VWFD"/>
    <property type="match status" value="3"/>
</dbReference>
<dbReference type="Gene3D" id="2.60.120.1000">
    <property type="match status" value="3"/>
</dbReference>
<feature type="domain" description="VWFD" evidence="16">
    <location>
        <begin position="2878"/>
        <end position="3050"/>
    </location>
</feature>
<dbReference type="CDD" id="cd19941">
    <property type="entry name" value="TIL"/>
    <property type="match status" value="3"/>
</dbReference>
<evidence type="ECO:0000256" key="5">
    <source>
        <dbReference type="ARBA" id="ARBA00022729"/>
    </source>
</evidence>
<feature type="domain" description="SUEL-type lectin" evidence="15">
    <location>
        <begin position="3911"/>
        <end position="3999"/>
    </location>
</feature>
<proteinExistence type="predicted"/>
<keyword evidence="10" id="KW-0325">Glycoprotein</keyword>
<keyword evidence="5" id="KW-0732">Signal</keyword>
<protein>
    <submittedName>
        <fullName evidence="18">IgGFc-binding protein</fullName>
    </submittedName>
</protein>
<organism evidence="18 19">
    <name type="scientific">Holothuria leucospilota</name>
    <name type="common">Black long sea cucumber</name>
    <name type="synonym">Mertensiothuria leucospilota</name>
    <dbReference type="NCBI Taxonomy" id="206669"/>
    <lineage>
        <taxon>Eukaryota</taxon>
        <taxon>Metazoa</taxon>
        <taxon>Echinodermata</taxon>
        <taxon>Eleutherozoa</taxon>
        <taxon>Echinozoa</taxon>
        <taxon>Holothuroidea</taxon>
        <taxon>Aspidochirotacea</taxon>
        <taxon>Aspidochirotida</taxon>
        <taxon>Holothuriidae</taxon>
        <taxon>Holothuria</taxon>
    </lineage>
</organism>
<keyword evidence="7" id="KW-0176">Collagen</keyword>
<name>A0A9Q1BIU9_HOLLE</name>
<evidence type="ECO:0000256" key="12">
    <source>
        <dbReference type="SAM" id="MobiDB-lite"/>
    </source>
</evidence>
<reference evidence="18" key="1">
    <citation type="submission" date="2021-10" db="EMBL/GenBank/DDBJ databases">
        <title>Tropical sea cucumber genome reveals ecological adaptation and Cuvierian tubules defense mechanism.</title>
        <authorList>
            <person name="Chen T."/>
        </authorList>
    </citation>
    <scope>NUCLEOTIDE SEQUENCE</scope>
    <source>
        <strain evidence="18">Nanhai2018</strain>
        <tissue evidence="18">Muscle</tissue>
    </source>
</reference>
<dbReference type="Gene3D" id="2.60.450.20">
    <property type="match status" value="1"/>
</dbReference>
<dbReference type="GO" id="GO:0030246">
    <property type="term" value="F:carbohydrate binding"/>
    <property type="evidence" value="ECO:0007669"/>
    <property type="project" value="InterPro"/>
</dbReference>
<dbReference type="Pfam" id="PF00008">
    <property type="entry name" value="EGF"/>
    <property type="match status" value="1"/>
</dbReference>
<evidence type="ECO:0000256" key="4">
    <source>
        <dbReference type="ARBA" id="ARBA00022536"/>
    </source>
</evidence>
<feature type="domain" description="VWFD" evidence="16">
    <location>
        <begin position="2097"/>
        <end position="2276"/>
    </location>
</feature>
<dbReference type="Pfam" id="PF00094">
    <property type="entry name" value="VWD"/>
    <property type="match status" value="3"/>
</dbReference>
<dbReference type="InterPro" id="IPR001881">
    <property type="entry name" value="EGF-like_Ca-bd_dom"/>
</dbReference>
<keyword evidence="6" id="KW-0677">Repeat</keyword>
<dbReference type="InterPro" id="IPR001846">
    <property type="entry name" value="VWF_type-D"/>
</dbReference>
<evidence type="ECO:0000259" key="16">
    <source>
        <dbReference type="PROSITE" id="PS51233"/>
    </source>
</evidence>
<dbReference type="EMBL" id="JAIZAY010000016">
    <property type="protein sequence ID" value="KAJ8027415.1"/>
    <property type="molecule type" value="Genomic_DNA"/>
</dbReference>
<feature type="domain" description="SUEL-type lectin" evidence="15">
    <location>
        <begin position="1957"/>
        <end position="2048"/>
    </location>
</feature>
<dbReference type="InterPro" id="IPR000421">
    <property type="entry name" value="FA58C"/>
</dbReference>
<feature type="domain" description="EGF-like" evidence="14">
    <location>
        <begin position="2836"/>
        <end position="2874"/>
    </location>
</feature>
<evidence type="ECO:0000256" key="8">
    <source>
        <dbReference type="ARBA" id="ARBA00023136"/>
    </source>
</evidence>
<dbReference type="GO" id="GO:0005576">
    <property type="term" value="C:extracellular region"/>
    <property type="evidence" value="ECO:0007669"/>
    <property type="project" value="UniProtKB-SubCell"/>
</dbReference>
<dbReference type="PROSITE" id="PS00022">
    <property type="entry name" value="EGF_1"/>
    <property type="match status" value="3"/>
</dbReference>
<comment type="caution">
    <text evidence="18">The sequence shown here is derived from an EMBL/GenBank/DDBJ whole genome shotgun (WGS) entry which is preliminary data.</text>
</comment>
<feature type="region of interest" description="Disordered" evidence="12">
    <location>
        <begin position="20"/>
        <end position="46"/>
    </location>
</feature>
<feature type="domain" description="EGF-like" evidence="14">
    <location>
        <begin position="2057"/>
        <end position="2093"/>
    </location>
</feature>
<evidence type="ECO:0000259" key="17">
    <source>
        <dbReference type="PROSITE" id="PS51379"/>
    </source>
</evidence>
<feature type="disulfide bond" evidence="11">
    <location>
        <begin position="3494"/>
        <end position="3503"/>
    </location>
</feature>
<dbReference type="SMART" id="SM00832">
    <property type="entry name" value="C8"/>
    <property type="match status" value="3"/>
</dbReference>
<dbReference type="SUPFAM" id="SSF57184">
    <property type="entry name" value="Growth factor receptor domain"/>
    <property type="match status" value="1"/>
</dbReference>
<dbReference type="InterPro" id="IPR002919">
    <property type="entry name" value="TIL_dom"/>
</dbReference>
<dbReference type="PROSITE" id="PS50022">
    <property type="entry name" value="FA58C_3"/>
    <property type="match status" value="1"/>
</dbReference>
<dbReference type="InterPro" id="IPR047002">
    <property type="entry name" value="Tcp10_C_sf"/>
</dbReference>
<evidence type="ECO:0000259" key="13">
    <source>
        <dbReference type="PROSITE" id="PS50022"/>
    </source>
</evidence>
<dbReference type="Pfam" id="PF00754">
    <property type="entry name" value="F5_F8_type_C"/>
    <property type="match status" value="1"/>
</dbReference>
<comment type="subcellular location">
    <subcellularLocation>
        <location evidence="1">Membrane</location>
    </subcellularLocation>
    <subcellularLocation>
        <location evidence="2">Secreted</location>
    </subcellularLocation>
</comment>
<dbReference type="FunFam" id="2.10.25.10:FF:000012">
    <property type="entry name" value="Delta-like protein"/>
    <property type="match status" value="1"/>
</dbReference>
<accession>A0A9Q1BIU9</accession>
<dbReference type="PROSITE" id="PS51379">
    <property type="entry name" value="4FE4S_FER_2"/>
    <property type="match status" value="1"/>
</dbReference>
<dbReference type="SUPFAM" id="SSF56496">
    <property type="entry name" value="Fibrinogen C-terminal domain-like"/>
    <property type="match status" value="1"/>
</dbReference>
<dbReference type="InterPro" id="IPR000885">
    <property type="entry name" value="Fib_collagen_C"/>
</dbReference>
<dbReference type="OrthoDB" id="5970528at2759"/>
<dbReference type="InterPro" id="IPR011050">
    <property type="entry name" value="Pectin_lyase_fold/virulence"/>
</dbReference>
<dbReference type="SMART" id="SM00231">
    <property type="entry name" value="FA58C"/>
    <property type="match status" value="1"/>
</dbReference>
<comment type="caution">
    <text evidence="11">Lacks conserved residue(s) required for the propagation of feature annotation.</text>
</comment>